<evidence type="ECO:0000313" key="2">
    <source>
        <dbReference type="EMBL" id="KAK4093128.1"/>
    </source>
</evidence>
<proteinExistence type="predicted"/>
<accession>A0ABR0CB00</accession>
<name>A0ABR0CB00_PURLI</name>
<evidence type="ECO:0000313" key="3">
    <source>
        <dbReference type="Proteomes" id="UP001287286"/>
    </source>
</evidence>
<feature type="compositionally biased region" description="Polar residues" evidence="1">
    <location>
        <begin position="1"/>
        <end position="18"/>
    </location>
</feature>
<feature type="compositionally biased region" description="Low complexity" evidence="1">
    <location>
        <begin position="44"/>
        <end position="54"/>
    </location>
</feature>
<keyword evidence="3" id="KW-1185">Reference proteome</keyword>
<organism evidence="2 3">
    <name type="scientific">Purpureocillium lilacinum</name>
    <name type="common">Paecilomyces lilacinus</name>
    <dbReference type="NCBI Taxonomy" id="33203"/>
    <lineage>
        <taxon>Eukaryota</taxon>
        <taxon>Fungi</taxon>
        <taxon>Dikarya</taxon>
        <taxon>Ascomycota</taxon>
        <taxon>Pezizomycotina</taxon>
        <taxon>Sordariomycetes</taxon>
        <taxon>Hypocreomycetidae</taxon>
        <taxon>Hypocreales</taxon>
        <taxon>Ophiocordycipitaceae</taxon>
        <taxon>Purpureocillium</taxon>
    </lineage>
</organism>
<feature type="region of interest" description="Disordered" evidence="1">
    <location>
        <begin position="91"/>
        <end position="114"/>
    </location>
</feature>
<reference evidence="2 3" key="1">
    <citation type="journal article" date="2024" name="Microbiol. Resour. Announc.">
        <title>Genome annotations for the ascomycete fungi Trichoderma harzianum, Trichoderma aggressivum, and Purpureocillium lilacinum.</title>
        <authorList>
            <person name="Beijen E.P.W."/>
            <person name="Ohm R.A."/>
        </authorList>
    </citation>
    <scope>NUCLEOTIDE SEQUENCE [LARGE SCALE GENOMIC DNA]</scope>
    <source>
        <strain evidence="2 3">CBS 150709</strain>
    </source>
</reference>
<evidence type="ECO:0000256" key="1">
    <source>
        <dbReference type="SAM" id="MobiDB-lite"/>
    </source>
</evidence>
<sequence length="151" mass="16323">MRTTTASQSHGTPASRQMESPGAAPKVLGGPDERRARPPRRPGARPAPRYSAYPRLRDATVRLLGRGWVRGLSRSTYRGHADNPSIKIVDRATPAHTPPSHPCQSCPGPPPPPCSRKERGNLALRTKARGLIALIEAHREKGTLPSLLALL</sequence>
<dbReference type="EMBL" id="JAWRVI010000006">
    <property type="protein sequence ID" value="KAK4093128.1"/>
    <property type="molecule type" value="Genomic_DNA"/>
</dbReference>
<feature type="compositionally biased region" description="Pro residues" evidence="1">
    <location>
        <begin position="96"/>
        <end position="114"/>
    </location>
</feature>
<gene>
    <name evidence="2" type="ORF">Purlil1_2285</name>
</gene>
<dbReference type="Proteomes" id="UP001287286">
    <property type="component" value="Unassembled WGS sequence"/>
</dbReference>
<comment type="caution">
    <text evidence="2">The sequence shown here is derived from an EMBL/GenBank/DDBJ whole genome shotgun (WGS) entry which is preliminary data.</text>
</comment>
<feature type="region of interest" description="Disordered" evidence="1">
    <location>
        <begin position="1"/>
        <end position="56"/>
    </location>
</feature>
<protein>
    <submittedName>
        <fullName evidence="2">Uncharacterized protein</fullName>
    </submittedName>
</protein>